<dbReference type="PROSITE" id="PS51257">
    <property type="entry name" value="PROKAR_LIPOPROTEIN"/>
    <property type="match status" value="1"/>
</dbReference>
<gene>
    <name evidence="1" type="ORF">J2853_005289</name>
</gene>
<evidence type="ECO:0000313" key="2">
    <source>
        <dbReference type="Proteomes" id="UP001225356"/>
    </source>
</evidence>
<evidence type="ECO:0008006" key="3">
    <source>
        <dbReference type="Google" id="ProtNLM"/>
    </source>
</evidence>
<proteinExistence type="predicted"/>
<dbReference type="EMBL" id="JAUSQU010000001">
    <property type="protein sequence ID" value="MDP9846078.1"/>
    <property type="molecule type" value="Genomic_DNA"/>
</dbReference>
<keyword evidence="2" id="KW-1185">Reference proteome</keyword>
<dbReference type="Proteomes" id="UP001225356">
    <property type="component" value="Unassembled WGS sequence"/>
</dbReference>
<accession>A0ABT9QIE2</accession>
<comment type="caution">
    <text evidence="1">The sequence shown here is derived from an EMBL/GenBank/DDBJ whole genome shotgun (WGS) entry which is preliminary data.</text>
</comment>
<protein>
    <recommendedName>
        <fullName evidence="3">DUF3558 domain-containing protein</fullName>
    </recommendedName>
</protein>
<name>A0ABT9QIE2_9ACTN</name>
<evidence type="ECO:0000313" key="1">
    <source>
        <dbReference type="EMBL" id="MDP9846078.1"/>
    </source>
</evidence>
<sequence length="197" mass="21002">MMNRPFSPFVALVCVLALSTACRNEEAPPVDRTPLPTVAAPPYICDHIPLKAVELMTGVRDPLVRGHFNLESDESLRTGVCVVRRRTDQENVLVISLSRGEYRAAVEEYLDDGAAPLPEIVPGSIGAYFPSPVDEDNAASAHLLQGKSLLSVKLDIGVEGRDNAADVAAMMKLIAPKLITDASAPSAKTASPSPTKD</sequence>
<dbReference type="RefSeq" id="WP_307562238.1">
    <property type="nucleotide sequence ID" value="NZ_JAUSQU010000001.1"/>
</dbReference>
<reference evidence="1 2" key="1">
    <citation type="submission" date="2023-07" db="EMBL/GenBank/DDBJ databases">
        <title>Sequencing the genomes of 1000 actinobacteria strains.</title>
        <authorList>
            <person name="Klenk H.-P."/>
        </authorList>
    </citation>
    <scope>NUCLEOTIDE SEQUENCE [LARGE SCALE GENOMIC DNA]</scope>
    <source>
        <strain evidence="1 2">DSM 46740</strain>
    </source>
</reference>
<organism evidence="1 2">
    <name type="scientific">Streptosporangium lutulentum</name>
    <dbReference type="NCBI Taxonomy" id="1461250"/>
    <lineage>
        <taxon>Bacteria</taxon>
        <taxon>Bacillati</taxon>
        <taxon>Actinomycetota</taxon>
        <taxon>Actinomycetes</taxon>
        <taxon>Streptosporangiales</taxon>
        <taxon>Streptosporangiaceae</taxon>
        <taxon>Streptosporangium</taxon>
    </lineage>
</organism>